<keyword evidence="3" id="KW-1185">Reference proteome</keyword>
<keyword evidence="1" id="KW-1133">Transmembrane helix</keyword>
<comment type="caution">
    <text evidence="2">The sequence shown here is derived from an EMBL/GenBank/DDBJ whole genome shotgun (WGS) entry which is preliminary data.</text>
</comment>
<keyword evidence="1" id="KW-0812">Transmembrane</keyword>
<feature type="transmembrane region" description="Helical" evidence="1">
    <location>
        <begin position="12"/>
        <end position="33"/>
    </location>
</feature>
<dbReference type="Proteomes" id="UP001596435">
    <property type="component" value="Unassembled WGS sequence"/>
</dbReference>
<sequence>MGRRREERWAGWGCLVLAVMLLLTAWTIALALSSGGPAHPHAY</sequence>
<reference evidence="3" key="1">
    <citation type="journal article" date="2019" name="Int. J. Syst. Evol. Microbiol.">
        <title>The Global Catalogue of Microorganisms (GCM) 10K type strain sequencing project: providing services to taxonomists for standard genome sequencing and annotation.</title>
        <authorList>
            <consortium name="The Broad Institute Genomics Platform"/>
            <consortium name="The Broad Institute Genome Sequencing Center for Infectious Disease"/>
            <person name="Wu L."/>
            <person name="Ma J."/>
        </authorList>
    </citation>
    <scope>NUCLEOTIDE SEQUENCE [LARGE SCALE GENOMIC DNA]</scope>
    <source>
        <strain evidence="3">CGMCC 1.12859</strain>
    </source>
</reference>
<accession>A0ABW2G1K0</accession>
<evidence type="ECO:0000313" key="3">
    <source>
        <dbReference type="Proteomes" id="UP001596435"/>
    </source>
</evidence>
<evidence type="ECO:0000256" key="1">
    <source>
        <dbReference type="SAM" id="Phobius"/>
    </source>
</evidence>
<protein>
    <submittedName>
        <fullName evidence="2">Uncharacterized protein</fullName>
    </submittedName>
</protein>
<keyword evidence="1" id="KW-0472">Membrane</keyword>
<name>A0ABW2G1K0_9ACTN</name>
<dbReference type="EMBL" id="JBHTAJ010000066">
    <property type="protein sequence ID" value="MFC7183361.1"/>
    <property type="molecule type" value="Genomic_DNA"/>
</dbReference>
<evidence type="ECO:0000313" key="2">
    <source>
        <dbReference type="EMBL" id="MFC7183361.1"/>
    </source>
</evidence>
<organism evidence="2 3">
    <name type="scientific">Kitasatospora paranensis</name>
    <dbReference type="NCBI Taxonomy" id="258053"/>
    <lineage>
        <taxon>Bacteria</taxon>
        <taxon>Bacillati</taxon>
        <taxon>Actinomycetota</taxon>
        <taxon>Actinomycetes</taxon>
        <taxon>Kitasatosporales</taxon>
        <taxon>Streptomycetaceae</taxon>
        <taxon>Kitasatospora</taxon>
    </lineage>
</organism>
<dbReference type="RefSeq" id="WP_345709033.1">
    <property type="nucleotide sequence ID" value="NZ_BAABKV010000001.1"/>
</dbReference>
<gene>
    <name evidence="2" type="ORF">ACFQMG_27825</name>
</gene>
<proteinExistence type="predicted"/>